<evidence type="ECO:0000259" key="6">
    <source>
        <dbReference type="Pfam" id="PF00889"/>
    </source>
</evidence>
<dbReference type="AlphaFoldDB" id="A0A2A9M854"/>
<keyword evidence="3" id="KW-0648">Protein biosynthesis</keyword>
<dbReference type="Pfam" id="PF00889">
    <property type="entry name" value="EF_TS"/>
    <property type="match status" value="1"/>
</dbReference>
<sequence length="855" mass="89514">MLASVVCGCALSFFLLHLPFSVLTLKTPEQPAALPAPPYNFPQLAQNRDVEAATCRALWCSLERRGAARGQRHSVYGHFSFHRVATSNSCTPPSFRSYLACLSPRSFPVSHPVSTLQPLRAYHRLRADGGQSLGCRDPNVTDPLLGCCFVSAPLVSNANFLAAPVFSSVKTLRTKGSAPLTLAASQGAKGLSQLEPLCAVTASEDPHGVSPCAVVPASPHKAFLSSPAALNVASLPHSFLFSSAACAAGGRSSSCVAAAPTSADSAASSPPASSSLELLKKLRALTNSSVSICKEALAASNGDIRGAVDWLRQRGSAAGAAAAAAASLSANHGREGVIAVASWRARVVRSAGASSRAPNARRDGDEATVNQTAEGGDLKSAAEARDGGDATCAQKQGAGVDAEAGGDAGEWEGKVMIKVTCDTDFVARNDQVKSFAQRAATILADLARRKIASRTAVEQSESLGESEYSAPEDSSGTRSASPAFPESGPALVKYLLNASWPSSGKAGGRAVHGVPSATGKMPDEDVGTPDEGHSKRGRLVRDELHFLSSLVGERIVIEDAASLASHVGKGAVGLYLHDRMGDNVGSIGVLVELEMSAATGERGRPAAEQQMRKQGQLGCRPNHCSEARERADKLTGMAEKIGMQVAASKPLAVDVASLDRDLYEREVRACRAQAEGSGKPPAVIEKMVAGRLKKWFKEVVLSEQTWLLDDRGKPSPSVGACDRASGLLSSTPEDATLLYAEITDEQRSNIVKSSATTPYFLTINHFSGLARCRYVPTGRAFMSLIRFIKTLSMATLASGTTVPHALQTFFVDSFGLPIVKPAGRDHADRAVDGLPGDCAGHREWSKNEAVASPSA</sequence>
<gene>
    <name evidence="7" type="ORF">BESB_025460</name>
</gene>
<dbReference type="SUPFAM" id="SSF46934">
    <property type="entry name" value="UBA-like"/>
    <property type="match status" value="1"/>
</dbReference>
<evidence type="ECO:0000256" key="5">
    <source>
        <dbReference type="SAM" id="SignalP"/>
    </source>
</evidence>
<keyword evidence="5" id="KW-0732">Signal</keyword>
<reference evidence="7 8" key="1">
    <citation type="submission" date="2017-09" db="EMBL/GenBank/DDBJ databases">
        <title>Genome sequencing of Besnoitia besnoiti strain Bb-Ger1.</title>
        <authorList>
            <person name="Schares G."/>
            <person name="Venepally P."/>
            <person name="Lorenzi H.A."/>
        </authorList>
    </citation>
    <scope>NUCLEOTIDE SEQUENCE [LARGE SCALE GENOMIC DNA]</scope>
    <source>
        <strain evidence="7 8">Bb-Ger1</strain>
    </source>
</reference>
<feature type="region of interest" description="Disordered" evidence="4">
    <location>
        <begin position="455"/>
        <end position="483"/>
    </location>
</feature>
<evidence type="ECO:0000256" key="2">
    <source>
        <dbReference type="ARBA" id="ARBA00022768"/>
    </source>
</evidence>
<dbReference type="GO" id="GO:0003746">
    <property type="term" value="F:translation elongation factor activity"/>
    <property type="evidence" value="ECO:0007669"/>
    <property type="project" value="UniProtKB-KW"/>
</dbReference>
<dbReference type="CDD" id="cd14275">
    <property type="entry name" value="UBA_EF-Ts"/>
    <property type="match status" value="1"/>
</dbReference>
<feature type="domain" description="Translation elongation factor EFTs/EF1B dimerisation" evidence="6">
    <location>
        <begin position="535"/>
        <end position="711"/>
    </location>
</feature>
<keyword evidence="8" id="KW-1185">Reference proteome</keyword>
<organism evidence="7 8">
    <name type="scientific">Besnoitia besnoiti</name>
    <name type="common">Apicomplexan protozoan</name>
    <dbReference type="NCBI Taxonomy" id="94643"/>
    <lineage>
        <taxon>Eukaryota</taxon>
        <taxon>Sar</taxon>
        <taxon>Alveolata</taxon>
        <taxon>Apicomplexa</taxon>
        <taxon>Conoidasida</taxon>
        <taxon>Coccidia</taxon>
        <taxon>Eucoccidiorida</taxon>
        <taxon>Eimeriorina</taxon>
        <taxon>Sarcocystidae</taxon>
        <taxon>Besnoitia</taxon>
    </lineage>
</organism>
<dbReference type="PANTHER" id="PTHR11741:SF0">
    <property type="entry name" value="ELONGATION FACTOR TS, MITOCHONDRIAL"/>
    <property type="match status" value="1"/>
</dbReference>
<comment type="caution">
    <text evidence="7">The sequence shown here is derived from an EMBL/GenBank/DDBJ whole genome shotgun (WGS) entry which is preliminary data.</text>
</comment>
<dbReference type="VEuPathDB" id="ToxoDB:BESB_025460"/>
<dbReference type="PANTHER" id="PTHR11741">
    <property type="entry name" value="ELONGATION FACTOR TS"/>
    <property type="match status" value="1"/>
</dbReference>
<dbReference type="InterPro" id="IPR001816">
    <property type="entry name" value="Transl_elong_EFTs/EF1B"/>
</dbReference>
<dbReference type="GeneID" id="40307598"/>
<feature type="region of interest" description="Disordered" evidence="4">
    <location>
        <begin position="503"/>
        <end position="535"/>
    </location>
</feature>
<feature type="region of interest" description="Disordered" evidence="4">
    <location>
        <begin position="351"/>
        <end position="407"/>
    </location>
</feature>
<keyword evidence="2 7" id="KW-0251">Elongation factor</keyword>
<feature type="compositionally biased region" description="Basic and acidic residues" evidence="4">
    <location>
        <begin position="376"/>
        <end position="388"/>
    </location>
</feature>
<dbReference type="InterPro" id="IPR014039">
    <property type="entry name" value="Transl_elong_EFTs/EF1B_dimer"/>
</dbReference>
<evidence type="ECO:0000313" key="7">
    <source>
        <dbReference type="EMBL" id="PFH31572.1"/>
    </source>
</evidence>
<dbReference type="GO" id="GO:0005739">
    <property type="term" value="C:mitochondrion"/>
    <property type="evidence" value="ECO:0007669"/>
    <property type="project" value="GOC"/>
</dbReference>
<evidence type="ECO:0000256" key="3">
    <source>
        <dbReference type="ARBA" id="ARBA00022917"/>
    </source>
</evidence>
<dbReference type="RefSeq" id="XP_029215581.1">
    <property type="nucleotide sequence ID" value="XM_029361226.1"/>
</dbReference>
<dbReference type="EMBL" id="NWUJ01000014">
    <property type="protein sequence ID" value="PFH31572.1"/>
    <property type="molecule type" value="Genomic_DNA"/>
</dbReference>
<dbReference type="KEGG" id="bbes:BESB_025460"/>
<dbReference type="GO" id="GO:0070125">
    <property type="term" value="P:mitochondrial translational elongation"/>
    <property type="evidence" value="ECO:0007669"/>
    <property type="project" value="TreeGrafter"/>
</dbReference>
<accession>A0A2A9M854</accession>
<comment type="similarity">
    <text evidence="1">Belongs to the EF-Ts family.</text>
</comment>
<proteinExistence type="inferred from homology"/>
<dbReference type="InterPro" id="IPR036402">
    <property type="entry name" value="EF-Ts_dimer_sf"/>
</dbReference>
<name>A0A2A9M854_BESBE</name>
<evidence type="ECO:0000256" key="1">
    <source>
        <dbReference type="ARBA" id="ARBA00005532"/>
    </source>
</evidence>
<dbReference type="Gene3D" id="1.10.286.20">
    <property type="match status" value="1"/>
</dbReference>
<dbReference type="Proteomes" id="UP000224006">
    <property type="component" value="Unassembled WGS sequence"/>
</dbReference>
<dbReference type="Gene3D" id="3.30.479.20">
    <property type="entry name" value="Elongation factor Ts, dimerisation domain"/>
    <property type="match status" value="1"/>
</dbReference>
<protein>
    <submittedName>
        <fullName evidence="7">Putative elongation factor TS</fullName>
    </submittedName>
</protein>
<dbReference type="STRING" id="94643.A0A2A9M854"/>
<dbReference type="InterPro" id="IPR009060">
    <property type="entry name" value="UBA-like_sf"/>
</dbReference>
<dbReference type="SUPFAM" id="SSF54713">
    <property type="entry name" value="Elongation factor Ts (EF-Ts), dimerisation domain"/>
    <property type="match status" value="1"/>
</dbReference>
<dbReference type="Gene3D" id="1.10.8.10">
    <property type="entry name" value="DNA helicase RuvA subunit, C-terminal domain"/>
    <property type="match status" value="1"/>
</dbReference>
<evidence type="ECO:0000313" key="8">
    <source>
        <dbReference type="Proteomes" id="UP000224006"/>
    </source>
</evidence>
<feature type="signal peptide" evidence="5">
    <location>
        <begin position="1"/>
        <end position="24"/>
    </location>
</feature>
<feature type="chain" id="PRO_5012993134" evidence="5">
    <location>
        <begin position="25"/>
        <end position="855"/>
    </location>
</feature>
<evidence type="ECO:0000256" key="4">
    <source>
        <dbReference type="SAM" id="MobiDB-lite"/>
    </source>
</evidence>
<dbReference type="OrthoDB" id="277235at2759"/>